<proteinExistence type="inferred from homology"/>
<evidence type="ECO:0000259" key="21">
    <source>
        <dbReference type="PROSITE" id="PS52004"/>
    </source>
</evidence>
<evidence type="ECO:0000256" key="10">
    <source>
        <dbReference type="ARBA" id="ARBA00022832"/>
    </source>
</evidence>
<evidence type="ECO:0000256" key="13">
    <source>
        <dbReference type="ARBA" id="ARBA00023136"/>
    </source>
</evidence>
<evidence type="ECO:0000256" key="5">
    <source>
        <dbReference type="ARBA" id="ARBA00022475"/>
    </source>
</evidence>
<dbReference type="InterPro" id="IPR014030">
    <property type="entry name" value="Ketoacyl_synth_N"/>
</dbReference>
<dbReference type="InterPro" id="IPR000794">
    <property type="entry name" value="Beta-ketoacyl_synthase"/>
</dbReference>
<dbReference type="Gene3D" id="3.40.47.10">
    <property type="match status" value="1"/>
</dbReference>
<keyword evidence="10" id="KW-0276">Fatty acid metabolism</keyword>
<evidence type="ECO:0000256" key="1">
    <source>
        <dbReference type="ARBA" id="ARBA00004533"/>
    </source>
</evidence>
<dbReference type="NCBIfam" id="NF005589">
    <property type="entry name" value="PRK07314.1"/>
    <property type="match status" value="1"/>
</dbReference>
<dbReference type="AlphaFoldDB" id="A0A7S0M182"/>
<keyword evidence="7" id="KW-0997">Cell inner membrane</keyword>
<evidence type="ECO:0000256" key="19">
    <source>
        <dbReference type="RuleBase" id="RU003694"/>
    </source>
</evidence>
<dbReference type="CDD" id="cd00834">
    <property type="entry name" value="KAS_I_II"/>
    <property type="match status" value="1"/>
</dbReference>
<dbReference type="GO" id="GO:0006633">
    <property type="term" value="P:fatty acid biosynthetic process"/>
    <property type="evidence" value="ECO:0007669"/>
    <property type="project" value="UniProtKB-KW"/>
</dbReference>
<keyword evidence="11" id="KW-1133">Transmembrane helix</keyword>
<feature type="domain" description="Ketosynthase family 3 (KS3)" evidence="21">
    <location>
        <begin position="49"/>
        <end position="469"/>
    </location>
</feature>
<dbReference type="PROSITE" id="PS52004">
    <property type="entry name" value="KS3_2"/>
    <property type="match status" value="1"/>
</dbReference>
<evidence type="ECO:0000256" key="17">
    <source>
        <dbReference type="ARBA" id="ARBA00039445"/>
    </source>
</evidence>
<dbReference type="FunFam" id="3.40.47.10:FF:000018">
    <property type="entry name" value="3-oxoacyl-[acyl-carrier-protein] synthase 2"/>
    <property type="match status" value="1"/>
</dbReference>
<keyword evidence="5" id="KW-1003">Cell membrane</keyword>
<sequence length="474" mass="49982">MMMLRGVVFAATFMASASAFQAGPSPFLRTQRRSCTLSSLSMADQMQVKKKVVITGVGAVSSVGIGAQSFFQALVDGKSGIIKMPSWADEYPCRVGSLVSESVGWNGPEDYMDKKEARRQGRYTHFAMAAAKIALEDGKLDVTKVDKDRLGVIIGSGIGGVEFFEDNCNKFTAAGGGASGLKKVSPFLIPALISNTASGIVAIEIGAKGPNYGVVSACATGSHAIGDALSFLQTGQADMMLAGGSEAAMTPLCFAGFAAMRAMVTSFNDEPLRASRPYDKRRDGFVMGEGCGVVLLETEEHALARGAEIYCELAGYGATCDAHHITAPHPEGLGLAGAIRMALNNGGVKPEEVDYINSHGTSTPYNDKFETMAFKKVLGEHAYKTKISSTKSMMGHTLGAAGGLEAIVCAKVIKTGWVPPTLNLEQPDLDDGCDLDYTPNKAVKLERVRAAISDNLGFGGHNAALVFKEYVKGK</sequence>
<keyword evidence="15" id="KW-0012">Acyltransferase</keyword>
<evidence type="ECO:0000313" key="22">
    <source>
        <dbReference type="EMBL" id="CAD8628494.1"/>
    </source>
</evidence>
<keyword evidence="14" id="KW-0275">Fatty acid biosynthesis</keyword>
<evidence type="ECO:0000256" key="9">
    <source>
        <dbReference type="ARBA" id="ARBA00022692"/>
    </source>
</evidence>
<dbReference type="Pfam" id="PF02801">
    <property type="entry name" value="Ketoacyl-synt_C"/>
    <property type="match status" value="1"/>
</dbReference>
<dbReference type="PROSITE" id="PS00606">
    <property type="entry name" value="KS3_1"/>
    <property type="match status" value="1"/>
</dbReference>
<evidence type="ECO:0000256" key="12">
    <source>
        <dbReference type="ARBA" id="ARBA00023098"/>
    </source>
</evidence>
<comment type="similarity">
    <text evidence="2 19">Belongs to the thiolase-like superfamily. Beta-ketoacyl-ACP synthases family.</text>
</comment>
<dbReference type="InterPro" id="IPR014031">
    <property type="entry name" value="Ketoacyl_synth_C"/>
</dbReference>
<keyword evidence="13" id="KW-0472">Membrane</keyword>
<name>A0A7S0M182_9CRYP</name>
<keyword evidence="6" id="KW-0444">Lipid biosynthesis</keyword>
<dbReference type="SMART" id="SM00825">
    <property type="entry name" value="PKS_KS"/>
    <property type="match status" value="1"/>
</dbReference>
<dbReference type="GO" id="GO:0005886">
    <property type="term" value="C:plasma membrane"/>
    <property type="evidence" value="ECO:0007669"/>
    <property type="project" value="UniProtKB-SubCell"/>
</dbReference>
<dbReference type="SUPFAM" id="SSF53901">
    <property type="entry name" value="Thiolase-like"/>
    <property type="match status" value="2"/>
</dbReference>
<evidence type="ECO:0000256" key="18">
    <source>
        <dbReference type="ARBA" id="ARBA00041756"/>
    </source>
</evidence>
<protein>
    <recommendedName>
        <fullName evidence="17">Nodulation protein E</fullName>
        <ecNumber evidence="3">2.3.1.41</ecNumber>
    </recommendedName>
    <alternativeName>
        <fullName evidence="18">Host-specificity of nodulation protein B</fullName>
    </alternativeName>
</protein>
<dbReference type="GO" id="GO:0004315">
    <property type="term" value="F:3-oxoacyl-[acyl-carrier-protein] synthase activity"/>
    <property type="evidence" value="ECO:0007669"/>
    <property type="project" value="UniProtKB-EC"/>
</dbReference>
<dbReference type="InterPro" id="IPR018201">
    <property type="entry name" value="Ketoacyl_synth_AS"/>
</dbReference>
<keyword evidence="12" id="KW-0443">Lipid metabolism</keyword>
<evidence type="ECO:0000256" key="2">
    <source>
        <dbReference type="ARBA" id="ARBA00008467"/>
    </source>
</evidence>
<dbReference type="PANTHER" id="PTHR11712">
    <property type="entry name" value="POLYKETIDE SYNTHASE-RELATED"/>
    <property type="match status" value="1"/>
</dbReference>
<dbReference type="NCBIfam" id="TIGR03150">
    <property type="entry name" value="fabF"/>
    <property type="match status" value="1"/>
</dbReference>
<comment type="function">
    <text evidence="16">Proposed to synthesize NOD factor fatty acyl chain. Involved in the synthesis of a highly unsaturated fatty acid moiety, which forms part of a lipo-oligosaccharide that is responsible for host specificity.</text>
</comment>
<keyword evidence="20" id="KW-0732">Signal</keyword>
<dbReference type="PANTHER" id="PTHR11712:SF352">
    <property type="entry name" value="3-OXOACYL-[ACYL-CARRIER-PROTEIN] SYNTHASE"/>
    <property type="match status" value="1"/>
</dbReference>
<dbReference type="EC" id="2.3.1.41" evidence="3"/>
<keyword evidence="9" id="KW-0812">Transmembrane</keyword>
<evidence type="ECO:0000256" key="6">
    <source>
        <dbReference type="ARBA" id="ARBA00022516"/>
    </source>
</evidence>
<comment type="subcellular location">
    <subcellularLocation>
        <location evidence="1">Cell inner membrane</location>
    </subcellularLocation>
</comment>
<dbReference type="Pfam" id="PF00109">
    <property type="entry name" value="ketoacyl-synt"/>
    <property type="match status" value="1"/>
</dbReference>
<keyword evidence="4" id="KW-0536">Nodulation</keyword>
<dbReference type="EMBL" id="HBEZ01011224">
    <property type="protein sequence ID" value="CAD8628494.1"/>
    <property type="molecule type" value="Transcribed_RNA"/>
</dbReference>
<evidence type="ECO:0000256" key="16">
    <source>
        <dbReference type="ARBA" id="ARBA00037576"/>
    </source>
</evidence>
<dbReference type="InterPro" id="IPR016039">
    <property type="entry name" value="Thiolase-like"/>
</dbReference>
<dbReference type="InterPro" id="IPR017568">
    <property type="entry name" value="3-oxoacyl-ACP_synth-2"/>
</dbReference>
<dbReference type="InterPro" id="IPR020841">
    <property type="entry name" value="PKS_Beta-ketoAc_synthase_dom"/>
</dbReference>
<evidence type="ECO:0000256" key="7">
    <source>
        <dbReference type="ARBA" id="ARBA00022519"/>
    </source>
</evidence>
<feature type="signal peptide" evidence="20">
    <location>
        <begin position="1"/>
        <end position="19"/>
    </location>
</feature>
<evidence type="ECO:0000256" key="8">
    <source>
        <dbReference type="ARBA" id="ARBA00022679"/>
    </source>
</evidence>
<evidence type="ECO:0000256" key="15">
    <source>
        <dbReference type="ARBA" id="ARBA00023315"/>
    </source>
</evidence>
<keyword evidence="8 19" id="KW-0808">Transferase</keyword>
<evidence type="ECO:0000256" key="3">
    <source>
        <dbReference type="ARBA" id="ARBA00013191"/>
    </source>
</evidence>
<gene>
    <name evidence="22" type="ORF">CCUR1050_LOCUS6173</name>
</gene>
<accession>A0A7S0M182</accession>
<reference evidence="22" key="1">
    <citation type="submission" date="2021-01" db="EMBL/GenBank/DDBJ databases">
        <authorList>
            <person name="Corre E."/>
            <person name="Pelletier E."/>
            <person name="Niang G."/>
            <person name="Scheremetjew M."/>
            <person name="Finn R."/>
            <person name="Kale V."/>
            <person name="Holt S."/>
            <person name="Cochrane G."/>
            <person name="Meng A."/>
            <person name="Brown T."/>
            <person name="Cohen L."/>
        </authorList>
    </citation>
    <scope>NUCLEOTIDE SEQUENCE</scope>
    <source>
        <strain evidence="22">CCAP979/52</strain>
    </source>
</reference>
<organism evidence="22">
    <name type="scientific">Cryptomonas curvata</name>
    <dbReference type="NCBI Taxonomy" id="233186"/>
    <lineage>
        <taxon>Eukaryota</taxon>
        <taxon>Cryptophyceae</taxon>
        <taxon>Cryptomonadales</taxon>
        <taxon>Cryptomonadaceae</taxon>
        <taxon>Cryptomonas</taxon>
    </lineage>
</organism>
<evidence type="ECO:0000256" key="11">
    <source>
        <dbReference type="ARBA" id="ARBA00022989"/>
    </source>
</evidence>
<feature type="chain" id="PRO_5031436611" description="Nodulation protein E" evidence="20">
    <location>
        <begin position="20"/>
        <end position="474"/>
    </location>
</feature>
<evidence type="ECO:0000256" key="4">
    <source>
        <dbReference type="ARBA" id="ARBA00022458"/>
    </source>
</evidence>
<evidence type="ECO:0000256" key="20">
    <source>
        <dbReference type="SAM" id="SignalP"/>
    </source>
</evidence>
<evidence type="ECO:0000256" key="14">
    <source>
        <dbReference type="ARBA" id="ARBA00023160"/>
    </source>
</evidence>